<accession>A0ABQ5YP19</accession>
<dbReference type="Proteomes" id="UP001156664">
    <property type="component" value="Unassembled WGS sequence"/>
</dbReference>
<dbReference type="PIRSF" id="PIRSF000005">
    <property type="entry name" value="Cytochrome_c4"/>
    <property type="match status" value="1"/>
</dbReference>
<dbReference type="InterPro" id="IPR008168">
    <property type="entry name" value="Cyt_C_IC"/>
</dbReference>
<feature type="chain" id="PRO_5045791181" evidence="9">
    <location>
        <begin position="23"/>
        <end position="192"/>
    </location>
</feature>
<dbReference type="EMBL" id="BSOJ01000007">
    <property type="protein sequence ID" value="GLR25666.1"/>
    <property type="molecule type" value="Genomic_DNA"/>
</dbReference>
<dbReference type="PRINTS" id="PR00605">
    <property type="entry name" value="CYTCHROMECIC"/>
</dbReference>
<evidence type="ECO:0000256" key="2">
    <source>
        <dbReference type="ARBA" id="ARBA00022448"/>
    </source>
</evidence>
<keyword evidence="2" id="KW-0813">Transport</keyword>
<keyword evidence="3 8" id="KW-0349">Heme</keyword>
<keyword evidence="5" id="KW-0574">Periplasm</keyword>
<evidence type="ECO:0000313" key="11">
    <source>
        <dbReference type="EMBL" id="GLR25666.1"/>
    </source>
</evidence>
<feature type="domain" description="Cytochrome c" evidence="10">
    <location>
        <begin position="23"/>
        <end position="101"/>
    </location>
</feature>
<dbReference type="InterPro" id="IPR050597">
    <property type="entry name" value="Cytochrome_c_Oxidase_Subunit"/>
</dbReference>
<dbReference type="InterPro" id="IPR009056">
    <property type="entry name" value="Cyt_c-like_dom"/>
</dbReference>
<keyword evidence="9" id="KW-0732">Signal</keyword>
<evidence type="ECO:0000256" key="5">
    <source>
        <dbReference type="ARBA" id="ARBA00022764"/>
    </source>
</evidence>
<proteinExistence type="predicted"/>
<dbReference type="RefSeq" id="WP_284280091.1">
    <property type="nucleotide sequence ID" value="NZ_BSOJ01000007.1"/>
</dbReference>
<dbReference type="PANTHER" id="PTHR33751">
    <property type="entry name" value="CBB3-TYPE CYTOCHROME C OXIDASE SUBUNIT FIXP"/>
    <property type="match status" value="1"/>
</dbReference>
<dbReference type="Gene3D" id="1.10.760.10">
    <property type="entry name" value="Cytochrome c-like domain"/>
    <property type="match status" value="2"/>
</dbReference>
<keyword evidence="12" id="KW-1185">Reference proteome</keyword>
<name>A0ABQ5YP19_9BURK</name>
<reference evidence="12" key="1">
    <citation type="journal article" date="2019" name="Int. J. Syst. Evol. Microbiol.">
        <title>The Global Catalogue of Microorganisms (GCM) 10K type strain sequencing project: providing services to taxonomists for standard genome sequencing and annotation.</title>
        <authorList>
            <consortium name="The Broad Institute Genomics Platform"/>
            <consortium name="The Broad Institute Genome Sequencing Center for Infectious Disease"/>
            <person name="Wu L."/>
            <person name="Ma J."/>
        </authorList>
    </citation>
    <scope>NUCLEOTIDE SEQUENCE [LARGE SCALE GENOMIC DNA]</scope>
    <source>
        <strain evidence="12">NBRC 105857</strain>
    </source>
</reference>
<sequence length="192" mass="21190">MNKLSLTTVLLVFGLFANTVRAADIEAGKAKAQACAACHGETGNSTNPLYPVLAGQNARYIYLELRDFKEGARSNPVMSPMAANLSKEDMHDLAAYFASQKPDNIPFKADPEKVKLGFAKTEEVLCTMCHMGGLKGQNEIPRLTHQHYEYTLKQLYDFKNHVRTNDAGNMSAVSKTLTDEDIVNIAQYISTL</sequence>
<dbReference type="PROSITE" id="PS51007">
    <property type="entry name" value="CYTC"/>
    <property type="match status" value="2"/>
</dbReference>
<dbReference type="InterPro" id="IPR036909">
    <property type="entry name" value="Cyt_c-like_dom_sf"/>
</dbReference>
<evidence type="ECO:0000256" key="4">
    <source>
        <dbReference type="ARBA" id="ARBA00022723"/>
    </source>
</evidence>
<keyword evidence="7 8" id="KW-0408">Iron</keyword>
<evidence type="ECO:0000313" key="12">
    <source>
        <dbReference type="Proteomes" id="UP001156664"/>
    </source>
</evidence>
<evidence type="ECO:0000256" key="7">
    <source>
        <dbReference type="ARBA" id="ARBA00023004"/>
    </source>
</evidence>
<feature type="domain" description="Cytochrome c" evidence="10">
    <location>
        <begin position="109"/>
        <end position="192"/>
    </location>
</feature>
<dbReference type="PANTHER" id="PTHR33751:SF9">
    <property type="entry name" value="CYTOCHROME C4"/>
    <property type="match status" value="1"/>
</dbReference>
<evidence type="ECO:0000256" key="3">
    <source>
        <dbReference type="ARBA" id="ARBA00022617"/>
    </source>
</evidence>
<evidence type="ECO:0000256" key="1">
    <source>
        <dbReference type="ARBA" id="ARBA00004418"/>
    </source>
</evidence>
<organism evidence="11 12">
    <name type="scientific">Limnobacter litoralis</name>
    <dbReference type="NCBI Taxonomy" id="481366"/>
    <lineage>
        <taxon>Bacteria</taxon>
        <taxon>Pseudomonadati</taxon>
        <taxon>Pseudomonadota</taxon>
        <taxon>Betaproteobacteria</taxon>
        <taxon>Burkholderiales</taxon>
        <taxon>Burkholderiaceae</taxon>
        <taxon>Limnobacter</taxon>
    </lineage>
</organism>
<keyword evidence="6" id="KW-0249">Electron transport</keyword>
<comment type="subcellular location">
    <subcellularLocation>
        <location evidence="1">Periplasm</location>
    </subcellularLocation>
</comment>
<evidence type="ECO:0000256" key="9">
    <source>
        <dbReference type="SAM" id="SignalP"/>
    </source>
</evidence>
<evidence type="ECO:0000259" key="10">
    <source>
        <dbReference type="PROSITE" id="PS51007"/>
    </source>
</evidence>
<dbReference type="Pfam" id="PF00034">
    <property type="entry name" value="Cytochrom_C"/>
    <property type="match status" value="2"/>
</dbReference>
<keyword evidence="4 8" id="KW-0479">Metal-binding</keyword>
<evidence type="ECO:0000256" key="8">
    <source>
        <dbReference type="PROSITE-ProRule" id="PRU00433"/>
    </source>
</evidence>
<evidence type="ECO:0000256" key="6">
    <source>
        <dbReference type="ARBA" id="ARBA00022982"/>
    </source>
</evidence>
<protein>
    <submittedName>
        <fullName evidence="11">Cytochrome c4</fullName>
    </submittedName>
</protein>
<feature type="signal peptide" evidence="9">
    <location>
        <begin position="1"/>
        <end position="22"/>
    </location>
</feature>
<dbReference type="SUPFAM" id="SSF46626">
    <property type="entry name" value="Cytochrome c"/>
    <property type="match status" value="2"/>
</dbReference>
<gene>
    <name evidence="11" type="primary">cc4</name>
    <name evidence="11" type="ORF">GCM10007875_07540</name>
</gene>
<comment type="caution">
    <text evidence="11">The sequence shown here is derived from an EMBL/GenBank/DDBJ whole genome shotgun (WGS) entry which is preliminary data.</text>
</comment>
<dbReference type="InterPro" id="IPR024167">
    <property type="entry name" value="Cytochrome_c4-like"/>
</dbReference>